<evidence type="ECO:0000256" key="2">
    <source>
        <dbReference type="ARBA" id="ARBA00022803"/>
    </source>
</evidence>
<dbReference type="Pfam" id="PF14559">
    <property type="entry name" value="TPR_19"/>
    <property type="match status" value="2"/>
</dbReference>
<dbReference type="AlphaFoldDB" id="Q029J8"/>
<dbReference type="GO" id="GO:0009279">
    <property type="term" value="C:cell outer membrane"/>
    <property type="evidence" value="ECO:0007669"/>
    <property type="project" value="TreeGrafter"/>
</dbReference>
<dbReference type="Gene3D" id="1.25.40.10">
    <property type="entry name" value="Tetratricopeptide repeat domain"/>
    <property type="match status" value="2"/>
</dbReference>
<name>Q029J8_SOLUE</name>
<keyword evidence="2 3" id="KW-0802">TPR repeat</keyword>
<feature type="chain" id="PRO_5004163943" evidence="5">
    <location>
        <begin position="20"/>
        <end position="275"/>
    </location>
</feature>
<dbReference type="STRING" id="234267.Acid_1284"/>
<reference evidence="6" key="1">
    <citation type="submission" date="2006-10" db="EMBL/GenBank/DDBJ databases">
        <title>Complete sequence of Solibacter usitatus Ellin6076.</title>
        <authorList>
            <consortium name="US DOE Joint Genome Institute"/>
            <person name="Copeland A."/>
            <person name="Lucas S."/>
            <person name="Lapidus A."/>
            <person name="Barry K."/>
            <person name="Detter J.C."/>
            <person name="Glavina del Rio T."/>
            <person name="Hammon N."/>
            <person name="Israni S."/>
            <person name="Dalin E."/>
            <person name="Tice H."/>
            <person name="Pitluck S."/>
            <person name="Thompson L.S."/>
            <person name="Brettin T."/>
            <person name="Bruce D."/>
            <person name="Han C."/>
            <person name="Tapia R."/>
            <person name="Gilna P."/>
            <person name="Schmutz J."/>
            <person name="Larimer F."/>
            <person name="Land M."/>
            <person name="Hauser L."/>
            <person name="Kyrpides N."/>
            <person name="Mikhailova N."/>
            <person name="Janssen P.H."/>
            <person name="Kuske C.R."/>
            <person name="Richardson P."/>
        </authorList>
    </citation>
    <scope>NUCLEOTIDE SEQUENCE</scope>
    <source>
        <strain evidence="6">Ellin6076</strain>
    </source>
</reference>
<evidence type="ECO:0000256" key="3">
    <source>
        <dbReference type="PROSITE-ProRule" id="PRU00339"/>
    </source>
</evidence>
<dbReference type="InterPro" id="IPR050498">
    <property type="entry name" value="Ycf3"/>
</dbReference>
<dbReference type="eggNOG" id="COG0457">
    <property type="taxonomic scope" value="Bacteria"/>
</dbReference>
<evidence type="ECO:0000256" key="5">
    <source>
        <dbReference type="SAM" id="SignalP"/>
    </source>
</evidence>
<dbReference type="PANTHER" id="PTHR44858:SF1">
    <property type="entry name" value="UDP-N-ACETYLGLUCOSAMINE--PEPTIDE N-ACETYLGLUCOSAMINYLTRANSFERASE SPINDLY-RELATED"/>
    <property type="match status" value="1"/>
</dbReference>
<feature type="region of interest" description="Disordered" evidence="4">
    <location>
        <begin position="253"/>
        <end position="275"/>
    </location>
</feature>
<feature type="repeat" description="TPR" evidence="3">
    <location>
        <begin position="30"/>
        <end position="63"/>
    </location>
</feature>
<dbReference type="OrthoDB" id="111238at2"/>
<dbReference type="PANTHER" id="PTHR44858">
    <property type="entry name" value="TETRATRICOPEPTIDE REPEAT PROTEIN 6"/>
    <property type="match status" value="1"/>
</dbReference>
<keyword evidence="1" id="KW-0677">Repeat</keyword>
<gene>
    <name evidence="6" type="ordered locus">Acid_1284</name>
</gene>
<accession>Q029J8</accession>
<organism evidence="6">
    <name type="scientific">Solibacter usitatus (strain Ellin6076)</name>
    <dbReference type="NCBI Taxonomy" id="234267"/>
    <lineage>
        <taxon>Bacteria</taxon>
        <taxon>Pseudomonadati</taxon>
        <taxon>Acidobacteriota</taxon>
        <taxon>Terriglobia</taxon>
        <taxon>Bryobacterales</taxon>
        <taxon>Solibacteraceae</taxon>
        <taxon>Candidatus Solibacter</taxon>
    </lineage>
</organism>
<dbReference type="InterPro" id="IPR011990">
    <property type="entry name" value="TPR-like_helical_dom_sf"/>
</dbReference>
<evidence type="ECO:0000256" key="4">
    <source>
        <dbReference type="SAM" id="MobiDB-lite"/>
    </source>
</evidence>
<dbReference type="GO" id="GO:0046813">
    <property type="term" value="P:receptor-mediated virion attachment to host cell"/>
    <property type="evidence" value="ECO:0007669"/>
    <property type="project" value="TreeGrafter"/>
</dbReference>
<dbReference type="PROSITE" id="PS50005">
    <property type="entry name" value="TPR"/>
    <property type="match status" value="2"/>
</dbReference>
<feature type="repeat" description="TPR" evidence="3">
    <location>
        <begin position="109"/>
        <end position="142"/>
    </location>
</feature>
<evidence type="ECO:0000313" key="6">
    <source>
        <dbReference type="EMBL" id="ABJ82278.1"/>
    </source>
</evidence>
<dbReference type="SUPFAM" id="SSF48452">
    <property type="entry name" value="TPR-like"/>
    <property type="match status" value="1"/>
</dbReference>
<dbReference type="EMBL" id="CP000473">
    <property type="protein sequence ID" value="ABJ82278.1"/>
    <property type="molecule type" value="Genomic_DNA"/>
</dbReference>
<proteinExistence type="predicted"/>
<dbReference type="HOGENOM" id="CLU_1018558_0_0_0"/>
<dbReference type="InterPro" id="IPR019734">
    <property type="entry name" value="TPR_rpt"/>
</dbReference>
<feature type="signal peptide" evidence="5">
    <location>
        <begin position="1"/>
        <end position="19"/>
    </location>
</feature>
<dbReference type="PROSITE" id="PS51257">
    <property type="entry name" value="PROKAR_LIPOPROTEIN"/>
    <property type="match status" value="1"/>
</dbReference>
<sequence precursor="true">MRKGMLTRGMLVLAVAALAALSISCNQLKARDQLNKGVQAFTAAQYPEAVEHFKTAVELDPGFAAARLYLATAYMQQYIPGSDSPENNKMATAAFDNFKKVLDQEPKNTVAIASIASLNLNQKKWDEAQQWYEKLIAVEPQNADAYYSMGFIAWSRWYPEYGKARAALGMKQEDPGPIKDKKVKEELKQKYGPIIDGGLQALDKALQINPDYDDAMAYENLLVREKADLADSKEEYEKQTKIADDWVQKALAKKKEKAEKKNKTGGGIVADPNAK</sequence>
<keyword evidence="5" id="KW-0732">Signal</keyword>
<dbReference type="InParanoid" id="Q029J8"/>
<evidence type="ECO:0000256" key="1">
    <source>
        <dbReference type="ARBA" id="ARBA00022737"/>
    </source>
</evidence>
<dbReference type="KEGG" id="sus:Acid_1284"/>
<dbReference type="SMART" id="SM00028">
    <property type="entry name" value="TPR"/>
    <property type="match status" value="2"/>
</dbReference>
<protein>
    <submittedName>
        <fullName evidence="6">Tetratricopeptide TPR_2 repeat protein</fullName>
    </submittedName>
</protein>